<proteinExistence type="predicted"/>
<dbReference type="NCBIfam" id="TIGR01615">
    <property type="entry name" value="A_thal_3542"/>
    <property type="match status" value="1"/>
</dbReference>
<keyword evidence="3" id="KW-1185">Reference proteome</keyword>
<dbReference type="Gramene" id="TraesCS5A02G439200.1">
    <property type="protein sequence ID" value="TraesCS5A02G439200.1"/>
    <property type="gene ID" value="TraesCS5A02G439200"/>
</dbReference>
<feature type="region of interest" description="Disordered" evidence="1">
    <location>
        <begin position="43"/>
        <end position="67"/>
    </location>
</feature>
<dbReference type="Gramene" id="TraesSYM5A03G02774980.1">
    <property type="protein sequence ID" value="TraesSYM5A03G02774980.1"/>
    <property type="gene ID" value="TraesSYM5A03G02774980"/>
</dbReference>
<reference evidence="2" key="2">
    <citation type="submission" date="2018-10" db="UniProtKB">
        <authorList>
            <consortium name="EnsemblPlants"/>
        </authorList>
    </citation>
    <scope>IDENTIFICATION</scope>
</reference>
<dbReference type="Proteomes" id="UP000019116">
    <property type="component" value="Chromosome 5A"/>
</dbReference>
<dbReference type="PANTHER" id="PTHR31579:SF1">
    <property type="entry name" value="OS03G0796600 PROTEIN"/>
    <property type="match status" value="1"/>
</dbReference>
<dbReference type="Gramene" id="TraesWEE_scaffold_118267_01G000100.1">
    <property type="protein sequence ID" value="TraesWEE_scaffold_118267_01G000100.1"/>
    <property type="gene ID" value="TraesWEE_scaffold_118267_01G000100"/>
</dbReference>
<accession>A0A3B6KRB0</accession>
<dbReference type="EnsemblPlants" id="TraesCS5A02G439200.1">
    <property type="protein sequence ID" value="TraesCS5A02G439200.1"/>
    <property type="gene ID" value="TraesCS5A02G439200"/>
</dbReference>
<sequence length="375" mass="40069">MPFQLKAGHHHGAMDGKPPPPPPLAPPRVSRLRRLLVRVSASERLAVAGDGKEREKEERPVGSGEAEVGSVGLDRMVLSFMEDSAAVERPPRGRCNCFNGSNYEESDDEEGFFLPSGQASAPPPSAAGDTLEALKSLVQSASVAERNLLADASRIAERCGRTCKGKAECRRAVADGLRALGYDAAVCKSRWEKTKSYPAGEHEYIDAVVGDGARLIVEVHFRSEFEVARSTKAYRAALQALPPLFVGTSDRLGKIVSVVAEAARQSMKKKGLHFPPWRKPEYMRAKWLSPHVRTGDKAAAPSPAASATATATAVSAASFSGEFELLFGMNQSGGVSSTPGEKITVVVSPWRPTEEAASKKQQPRAKVVTGLAAVL</sequence>
<feature type="compositionally biased region" description="Pro residues" evidence="1">
    <location>
        <begin position="17"/>
        <end position="26"/>
    </location>
</feature>
<dbReference type="OMA" id="DCGRARC"/>
<dbReference type="OrthoDB" id="691424at2759"/>
<evidence type="ECO:0000313" key="3">
    <source>
        <dbReference type="Proteomes" id="UP000019116"/>
    </source>
</evidence>
<evidence type="ECO:0008006" key="4">
    <source>
        <dbReference type="Google" id="ProtNLM"/>
    </source>
</evidence>
<reference evidence="2" key="1">
    <citation type="submission" date="2018-08" db="EMBL/GenBank/DDBJ databases">
        <authorList>
            <person name="Rossello M."/>
        </authorList>
    </citation>
    <scope>NUCLEOTIDE SEQUENCE [LARGE SCALE GENOMIC DNA]</scope>
    <source>
        <strain evidence="2">cv. Chinese Spring</strain>
    </source>
</reference>
<dbReference type="Gramene" id="TraesNOR5A03G02769300.1">
    <property type="protein sequence ID" value="TraesNOR5A03G02769300.1"/>
    <property type="gene ID" value="TraesNOR5A03G02769300"/>
</dbReference>
<dbReference type="AlphaFoldDB" id="A0A3B6KRB0"/>
<protein>
    <recommendedName>
        <fullName evidence="4">DUF506 domain-containing protein</fullName>
    </recommendedName>
</protein>
<feature type="compositionally biased region" description="Basic and acidic residues" evidence="1">
    <location>
        <begin position="50"/>
        <end position="60"/>
    </location>
</feature>
<dbReference type="Gramene" id="TraesRN5A0101050400.1">
    <property type="protein sequence ID" value="TraesRN5A0101050400.1"/>
    <property type="gene ID" value="TraesRN5A0101050400"/>
</dbReference>
<evidence type="ECO:0000313" key="2">
    <source>
        <dbReference type="EnsemblPlants" id="TraesCS5A02G439200.1"/>
    </source>
</evidence>
<organism evidence="2">
    <name type="scientific">Triticum aestivum</name>
    <name type="common">Wheat</name>
    <dbReference type="NCBI Taxonomy" id="4565"/>
    <lineage>
        <taxon>Eukaryota</taxon>
        <taxon>Viridiplantae</taxon>
        <taxon>Streptophyta</taxon>
        <taxon>Embryophyta</taxon>
        <taxon>Tracheophyta</taxon>
        <taxon>Spermatophyta</taxon>
        <taxon>Magnoliopsida</taxon>
        <taxon>Liliopsida</taxon>
        <taxon>Poales</taxon>
        <taxon>Poaceae</taxon>
        <taxon>BOP clade</taxon>
        <taxon>Pooideae</taxon>
        <taxon>Triticodae</taxon>
        <taxon>Triticeae</taxon>
        <taxon>Triticinae</taxon>
        <taxon>Triticum</taxon>
    </lineage>
</organism>
<dbReference type="InterPro" id="IPR006502">
    <property type="entry name" value="PDDEXK-like"/>
</dbReference>
<dbReference type="PANTHER" id="PTHR31579">
    <property type="entry name" value="OS03G0796600 PROTEIN"/>
    <property type="match status" value="1"/>
</dbReference>
<evidence type="ECO:0000256" key="1">
    <source>
        <dbReference type="SAM" id="MobiDB-lite"/>
    </source>
</evidence>
<name>A0A3B6KRB0_WHEAT</name>
<dbReference type="STRING" id="4565.A0A3B6KRB0"/>
<dbReference type="Gramene" id="TraesCS5A03G1036400.1">
    <property type="protein sequence ID" value="TraesCS5A03G1036400.1.CDS"/>
    <property type="gene ID" value="TraesCS5A03G1036400"/>
</dbReference>
<feature type="region of interest" description="Disordered" evidence="1">
    <location>
        <begin position="1"/>
        <end position="28"/>
    </location>
</feature>
<dbReference type="Pfam" id="PF04720">
    <property type="entry name" value="PDDEXK_6"/>
    <property type="match status" value="1"/>
</dbReference>